<dbReference type="CDD" id="cd04242">
    <property type="entry name" value="AAK_G5K_ProB"/>
    <property type="match status" value="1"/>
</dbReference>
<protein>
    <recommendedName>
        <fullName evidence="8">Glutamate 5-kinase</fullName>
        <ecNumber evidence="8">2.7.2.11</ecNumber>
    </recommendedName>
    <alternativeName>
        <fullName evidence="8">Gamma-glutamyl kinase</fullName>
        <shortName evidence="8">GK</shortName>
    </alternativeName>
</protein>
<name>A0A549SV08_9HYPH</name>
<keyword evidence="3 8" id="KW-0641">Proline biosynthesis</keyword>
<feature type="domain" description="PUA" evidence="9">
    <location>
        <begin position="283"/>
        <end position="365"/>
    </location>
</feature>
<dbReference type="PIRSF" id="PIRSF000729">
    <property type="entry name" value="GK"/>
    <property type="match status" value="1"/>
</dbReference>
<dbReference type="InterPro" id="IPR011529">
    <property type="entry name" value="Glu_5kinase"/>
</dbReference>
<dbReference type="InterPro" id="IPR005715">
    <property type="entry name" value="Glu_5kinase/COase_Synthase"/>
</dbReference>
<feature type="binding site" evidence="8">
    <location>
        <position position="17"/>
    </location>
    <ligand>
        <name>ATP</name>
        <dbReference type="ChEBI" id="CHEBI:30616"/>
    </ligand>
</feature>
<dbReference type="NCBIfam" id="TIGR01027">
    <property type="entry name" value="proB"/>
    <property type="match status" value="1"/>
</dbReference>
<feature type="binding site" evidence="8">
    <location>
        <position position="57"/>
    </location>
    <ligand>
        <name>substrate</name>
    </ligand>
</feature>
<dbReference type="HAMAP" id="MF_00456">
    <property type="entry name" value="ProB"/>
    <property type="match status" value="1"/>
</dbReference>
<comment type="pathway">
    <text evidence="8">Amino-acid biosynthesis; L-proline biosynthesis; L-glutamate 5-semialdehyde from L-glutamate: step 1/2.</text>
</comment>
<evidence type="ECO:0000259" key="9">
    <source>
        <dbReference type="SMART" id="SM00359"/>
    </source>
</evidence>
<dbReference type="InterPro" id="IPR036393">
    <property type="entry name" value="AceGlu_kinase-like_sf"/>
</dbReference>
<dbReference type="InterPro" id="IPR001057">
    <property type="entry name" value="Glu/AcGlu_kinase"/>
</dbReference>
<keyword evidence="2 8" id="KW-0028">Amino-acid biosynthesis</keyword>
<feature type="binding site" evidence="8">
    <location>
        <position position="144"/>
    </location>
    <ligand>
        <name>substrate</name>
    </ligand>
</feature>
<dbReference type="Gene3D" id="2.30.130.10">
    <property type="entry name" value="PUA domain"/>
    <property type="match status" value="1"/>
</dbReference>
<evidence type="ECO:0000313" key="11">
    <source>
        <dbReference type="Proteomes" id="UP000316801"/>
    </source>
</evidence>
<evidence type="ECO:0000256" key="4">
    <source>
        <dbReference type="ARBA" id="ARBA00022679"/>
    </source>
</evidence>
<evidence type="ECO:0000256" key="6">
    <source>
        <dbReference type="ARBA" id="ARBA00022777"/>
    </source>
</evidence>
<keyword evidence="7 8" id="KW-0067">ATP-binding</keyword>
<dbReference type="InterPro" id="IPR001048">
    <property type="entry name" value="Asp/Glu/Uridylate_kinase"/>
</dbReference>
<dbReference type="GO" id="GO:0005524">
    <property type="term" value="F:ATP binding"/>
    <property type="evidence" value="ECO:0007669"/>
    <property type="project" value="UniProtKB-KW"/>
</dbReference>
<dbReference type="UniPathway" id="UPA00098">
    <property type="reaction ID" value="UER00359"/>
</dbReference>
<dbReference type="Pfam" id="PF01472">
    <property type="entry name" value="PUA"/>
    <property type="match status" value="1"/>
</dbReference>
<dbReference type="PANTHER" id="PTHR43654:SF1">
    <property type="entry name" value="ISOPENTENYL PHOSPHATE KINASE"/>
    <property type="match status" value="1"/>
</dbReference>
<evidence type="ECO:0000256" key="2">
    <source>
        <dbReference type="ARBA" id="ARBA00022605"/>
    </source>
</evidence>
<sequence>MVMSRKPLNAHRRIVIKIGSALLVDRKTGLKSGWLDSVCADIAALRANNIEVLVVSSGAIALGRTVLGLAPGALKLEESQAAAAVGQIALARAWSESLSRDGIVAGQILLTLGDTEERRRYLNGRATINQLLKLGAVPIINENDTVATTEIRYGDNDRLAARVATMTGADLLILLSDIDGLYTAPPHLDPDAKFLDTIPSITPEIEAMAGGAASELSRGGMRTKIDAGKIATSAGCGMIIASGKTDHPLRAIESGARSSWFAPSGTPVTARKTWIAGQLQPAGTLTVDAGAERALASGKSLLPAGVRAVIGPFSRGDTVAIIGTQGREIARGLVGYDADEARAIAGRKSGEIESILGYAGRAAMVHRDDLVITGLLVAETKGTVEEDAAHAG</sequence>
<keyword evidence="11" id="KW-1185">Reference proteome</keyword>
<dbReference type="PRINTS" id="PR00474">
    <property type="entry name" value="GLU5KINASE"/>
</dbReference>
<dbReference type="InterPro" id="IPR036974">
    <property type="entry name" value="PUA_sf"/>
</dbReference>
<dbReference type="FunFam" id="3.40.1160.10:FF:000018">
    <property type="entry name" value="Glutamate 5-kinase"/>
    <property type="match status" value="1"/>
</dbReference>
<dbReference type="GO" id="GO:0055129">
    <property type="term" value="P:L-proline biosynthetic process"/>
    <property type="evidence" value="ECO:0007669"/>
    <property type="project" value="UniProtKB-UniRule"/>
</dbReference>
<comment type="catalytic activity">
    <reaction evidence="8">
        <text>L-glutamate + ATP = L-glutamyl 5-phosphate + ADP</text>
        <dbReference type="Rhea" id="RHEA:14877"/>
        <dbReference type="ChEBI" id="CHEBI:29985"/>
        <dbReference type="ChEBI" id="CHEBI:30616"/>
        <dbReference type="ChEBI" id="CHEBI:58274"/>
        <dbReference type="ChEBI" id="CHEBI:456216"/>
        <dbReference type="EC" id="2.7.2.11"/>
    </reaction>
</comment>
<evidence type="ECO:0000256" key="3">
    <source>
        <dbReference type="ARBA" id="ARBA00022650"/>
    </source>
</evidence>
<keyword evidence="5 8" id="KW-0547">Nucleotide-binding</keyword>
<comment type="similarity">
    <text evidence="8">Belongs to the glutamate 5-kinase family.</text>
</comment>
<dbReference type="InterPro" id="IPR019797">
    <property type="entry name" value="Glutamate_5-kinase_CS"/>
</dbReference>
<dbReference type="GO" id="GO:0003723">
    <property type="term" value="F:RNA binding"/>
    <property type="evidence" value="ECO:0007669"/>
    <property type="project" value="InterPro"/>
</dbReference>
<comment type="function">
    <text evidence="8">Catalyzes the transfer of a phosphate group to glutamate to form L-glutamate 5-phosphate.</text>
</comment>
<keyword evidence="1 8" id="KW-0963">Cytoplasm</keyword>
<feature type="binding site" evidence="8">
    <location>
        <position position="156"/>
    </location>
    <ligand>
        <name>substrate</name>
    </ligand>
</feature>
<dbReference type="GO" id="GO:0005829">
    <property type="term" value="C:cytosol"/>
    <property type="evidence" value="ECO:0007669"/>
    <property type="project" value="TreeGrafter"/>
</dbReference>
<comment type="caution">
    <text evidence="10">The sequence shown here is derived from an EMBL/GenBank/DDBJ whole genome shotgun (WGS) entry which is preliminary data.</text>
</comment>
<dbReference type="PROSITE" id="PS50890">
    <property type="entry name" value="PUA"/>
    <property type="match status" value="1"/>
</dbReference>
<dbReference type="FunFam" id="2.30.130.10:FF:000007">
    <property type="entry name" value="Glutamate 5-kinase"/>
    <property type="match status" value="1"/>
</dbReference>
<evidence type="ECO:0000256" key="7">
    <source>
        <dbReference type="ARBA" id="ARBA00022840"/>
    </source>
</evidence>
<evidence type="ECO:0000256" key="1">
    <source>
        <dbReference type="ARBA" id="ARBA00022490"/>
    </source>
</evidence>
<dbReference type="SMART" id="SM00359">
    <property type="entry name" value="PUA"/>
    <property type="match status" value="1"/>
</dbReference>
<dbReference type="InterPro" id="IPR015947">
    <property type="entry name" value="PUA-like_sf"/>
</dbReference>
<dbReference type="Proteomes" id="UP000316801">
    <property type="component" value="Unassembled WGS sequence"/>
</dbReference>
<reference evidence="10 11" key="1">
    <citation type="submission" date="2019-07" db="EMBL/GenBank/DDBJ databases">
        <title>Ln-dependent methylotrophs.</title>
        <authorList>
            <person name="Tani A."/>
        </authorList>
    </citation>
    <scope>NUCLEOTIDE SEQUENCE [LARGE SCALE GENOMIC DNA]</scope>
    <source>
        <strain evidence="10 11">SM12</strain>
    </source>
</reference>
<dbReference type="GO" id="GO:0004349">
    <property type="term" value="F:glutamate 5-kinase activity"/>
    <property type="evidence" value="ECO:0007669"/>
    <property type="project" value="UniProtKB-UniRule"/>
</dbReference>
<feature type="binding site" evidence="8">
    <location>
        <begin position="176"/>
        <end position="177"/>
    </location>
    <ligand>
        <name>ATP</name>
        <dbReference type="ChEBI" id="CHEBI:30616"/>
    </ligand>
</feature>
<dbReference type="PROSITE" id="PS00902">
    <property type="entry name" value="GLUTAMATE_5_KINASE"/>
    <property type="match status" value="1"/>
</dbReference>
<accession>A0A549SV08</accession>
<dbReference type="EC" id="2.7.2.11" evidence="8"/>
<proteinExistence type="inferred from homology"/>
<organism evidence="10 11">
    <name type="scientific">Rhizobium straminoryzae</name>
    <dbReference type="NCBI Taxonomy" id="1387186"/>
    <lineage>
        <taxon>Bacteria</taxon>
        <taxon>Pseudomonadati</taxon>
        <taxon>Pseudomonadota</taxon>
        <taxon>Alphaproteobacteria</taxon>
        <taxon>Hyphomicrobiales</taxon>
        <taxon>Rhizobiaceae</taxon>
        <taxon>Rhizobium/Agrobacterium group</taxon>
        <taxon>Rhizobium</taxon>
    </lineage>
</organism>
<dbReference type="CDD" id="cd21157">
    <property type="entry name" value="PUA_G5K"/>
    <property type="match status" value="1"/>
</dbReference>
<dbReference type="EMBL" id="VJMG01000078">
    <property type="protein sequence ID" value="TRL33462.1"/>
    <property type="molecule type" value="Genomic_DNA"/>
</dbReference>
<gene>
    <name evidence="8" type="primary">proB</name>
    <name evidence="10" type="ORF">FNA46_22760</name>
</gene>
<dbReference type="SUPFAM" id="SSF53633">
    <property type="entry name" value="Carbamate kinase-like"/>
    <property type="match status" value="1"/>
</dbReference>
<dbReference type="AlphaFoldDB" id="A0A549SV08"/>
<dbReference type="InterPro" id="IPR041739">
    <property type="entry name" value="G5K_ProB"/>
</dbReference>
<comment type="caution">
    <text evidence="8">Lacks conserved residue(s) required for the propagation of feature annotation.</text>
</comment>
<keyword evidence="4 8" id="KW-0808">Transferase</keyword>
<dbReference type="Pfam" id="PF00696">
    <property type="entry name" value="AA_kinase"/>
    <property type="match status" value="1"/>
</dbReference>
<dbReference type="InterPro" id="IPR002478">
    <property type="entry name" value="PUA"/>
</dbReference>
<comment type="subcellular location">
    <subcellularLocation>
        <location evidence="8">Cytoplasm</location>
    </subcellularLocation>
</comment>
<dbReference type="Gene3D" id="3.40.1160.10">
    <property type="entry name" value="Acetylglutamate kinase-like"/>
    <property type="match status" value="1"/>
</dbReference>
<evidence type="ECO:0000313" key="10">
    <source>
        <dbReference type="EMBL" id="TRL33462.1"/>
    </source>
</evidence>
<evidence type="ECO:0000256" key="8">
    <source>
        <dbReference type="HAMAP-Rule" id="MF_00456"/>
    </source>
</evidence>
<dbReference type="SUPFAM" id="SSF88697">
    <property type="entry name" value="PUA domain-like"/>
    <property type="match status" value="1"/>
</dbReference>
<dbReference type="PANTHER" id="PTHR43654">
    <property type="entry name" value="GLUTAMATE 5-KINASE"/>
    <property type="match status" value="1"/>
</dbReference>
<evidence type="ECO:0000256" key="5">
    <source>
        <dbReference type="ARBA" id="ARBA00022741"/>
    </source>
</evidence>
<keyword evidence="6 8" id="KW-0418">Kinase</keyword>